<dbReference type="EMBL" id="JAMTCO010000010">
    <property type="protein sequence ID" value="MCP2271854.1"/>
    <property type="molecule type" value="Genomic_DNA"/>
</dbReference>
<keyword evidence="2" id="KW-0812">Transmembrane</keyword>
<proteinExistence type="predicted"/>
<sequence>MSHPQQPGQFPPPQGGQPFPQGPGTPPGGQQYPPQGPGTPPGGQQYPPQGPGTPPGGQQLPPPPPGAPQPGFGQAPPPPHGQQPVGFPAAPPQADQPVKKSNKKLIRVGILLVLVVAVGIFAFIQFNKSAASAAVGDCIKVNNDSSSDADVEKIDCNTPEAVFKVGKKLDSGSATCPTDSDYLEYEETSRRGGGGGFSLCLVLNVKKGECLTGLDKPASAKKVTCGSHEFEVLDVVDGQSEATACDAVEGTNDGYRYNEPKFVVCGKSAS</sequence>
<feature type="transmembrane region" description="Helical" evidence="2">
    <location>
        <begin position="105"/>
        <end position="124"/>
    </location>
</feature>
<evidence type="ECO:0000313" key="3">
    <source>
        <dbReference type="EMBL" id="MCP2271854.1"/>
    </source>
</evidence>
<keyword evidence="4" id="KW-1185">Reference proteome</keyword>
<accession>A0ABT1IGT2</accession>
<dbReference type="Proteomes" id="UP001205185">
    <property type="component" value="Unassembled WGS sequence"/>
</dbReference>
<feature type="region of interest" description="Disordered" evidence="1">
    <location>
        <begin position="1"/>
        <end position="98"/>
    </location>
</feature>
<evidence type="ECO:0000313" key="4">
    <source>
        <dbReference type="Proteomes" id="UP001205185"/>
    </source>
</evidence>
<organism evidence="3 4">
    <name type="scientific">Actinokineospora diospyrosa</name>
    <dbReference type="NCBI Taxonomy" id="103728"/>
    <lineage>
        <taxon>Bacteria</taxon>
        <taxon>Bacillati</taxon>
        <taxon>Actinomycetota</taxon>
        <taxon>Actinomycetes</taxon>
        <taxon>Pseudonocardiales</taxon>
        <taxon>Pseudonocardiaceae</taxon>
        <taxon>Actinokineospora</taxon>
    </lineage>
</organism>
<feature type="compositionally biased region" description="Pro residues" evidence="1">
    <location>
        <begin position="48"/>
        <end position="68"/>
    </location>
</feature>
<dbReference type="RefSeq" id="WP_253888809.1">
    <property type="nucleotide sequence ID" value="NZ_BAAAVB010000003.1"/>
</dbReference>
<reference evidence="3 4" key="1">
    <citation type="submission" date="2022-06" db="EMBL/GenBank/DDBJ databases">
        <title>Genomic Encyclopedia of Archaeal and Bacterial Type Strains, Phase II (KMG-II): from individual species to whole genera.</title>
        <authorList>
            <person name="Goeker M."/>
        </authorList>
    </citation>
    <scope>NUCLEOTIDE SEQUENCE [LARGE SCALE GENOMIC DNA]</scope>
    <source>
        <strain evidence="3 4">DSM 44255</strain>
    </source>
</reference>
<keyword evidence="2" id="KW-0472">Membrane</keyword>
<name>A0ABT1IGT2_9PSEU</name>
<evidence type="ECO:0000256" key="2">
    <source>
        <dbReference type="SAM" id="Phobius"/>
    </source>
</evidence>
<protein>
    <submittedName>
        <fullName evidence="3">Uncharacterized protein</fullName>
    </submittedName>
</protein>
<gene>
    <name evidence="3" type="ORF">LV75_004368</name>
</gene>
<keyword evidence="2" id="KW-1133">Transmembrane helix</keyword>
<feature type="compositionally biased region" description="Pro residues" evidence="1">
    <location>
        <begin position="9"/>
        <end position="26"/>
    </location>
</feature>
<comment type="caution">
    <text evidence="3">The sequence shown here is derived from an EMBL/GenBank/DDBJ whole genome shotgun (WGS) entry which is preliminary data.</text>
</comment>
<evidence type="ECO:0000256" key="1">
    <source>
        <dbReference type="SAM" id="MobiDB-lite"/>
    </source>
</evidence>